<keyword evidence="5 12" id="KW-0812">Transmembrane</keyword>
<evidence type="ECO:0000256" key="5">
    <source>
        <dbReference type="ARBA" id="ARBA00022692"/>
    </source>
</evidence>
<keyword evidence="8" id="KW-0333">Golgi apparatus</keyword>
<dbReference type="InterPro" id="IPR008630">
    <property type="entry name" value="Glyco_trans_34"/>
</dbReference>
<dbReference type="GO" id="GO:0005802">
    <property type="term" value="C:trans-Golgi network"/>
    <property type="evidence" value="ECO:0007669"/>
    <property type="project" value="TreeGrafter"/>
</dbReference>
<comment type="subcellular location">
    <subcellularLocation>
        <location evidence="1">Golgi apparatus membrane</location>
        <topology evidence="1">Single-pass type II membrane protein</topology>
    </subcellularLocation>
</comment>
<organism evidence="13">
    <name type="scientific">Rubia yunnanensis</name>
    <dbReference type="NCBI Taxonomy" id="1650721"/>
    <lineage>
        <taxon>Eukaryota</taxon>
        <taxon>Viridiplantae</taxon>
        <taxon>Streptophyta</taxon>
        <taxon>Embryophyta</taxon>
        <taxon>Tracheophyta</taxon>
        <taxon>Spermatophyta</taxon>
        <taxon>Magnoliopsida</taxon>
        <taxon>eudicotyledons</taxon>
        <taxon>Gunneridae</taxon>
        <taxon>Pentapetalae</taxon>
        <taxon>asterids</taxon>
        <taxon>lamiids</taxon>
        <taxon>Gentianales</taxon>
        <taxon>Rubiaceae</taxon>
        <taxon>Rubioideae</taxon>
        <taxon>Rubieae</taxon>
        <taxon>Rubia</taxon>
    </lineage>
</organism>
<dbReference type="PANTHER" id="PTHR31311">
    <property type="entry name" value="XYLOGLUCAN 6-XYLOSYLTRANSFERASE 5-RELATED-RELATED"/>
    <property type="match status" value="1"/>
</dbReference>
<keyword evidence="11" id="KW-0175">Coiled coil</keyword>
<keyword evidence="3" id="KW-0328">Glycosyltransferase</keyword>
<feature type="coiled-coil region" evidence="11">
    <location>
        <begin position="313"/>
        <end position="340"/>
    </location>
</feature>
<keyword evidence="10" id="KW-0325">Glycoprotein</keyword>
<keyword evidence="7 12" id="KW-1133">Transmembrane helix</keyword>
<evidence type="ECO:0000313" key="13">
    <source>
        <dbReference type="EMBL" id="QSB46676.1"/>
    </source>
</evidence>
<name>A0A896AUL9_9GENT</name>
<dbReference type="PANTHER" id="PTHR31311:SF15">
    <property type="entry name" value="GLYCOSYLTRANSFERASE 6-LIKE"/>
    <property type="match status" value="1"/>
</dbReference>
<feature type="transmembrane region" description="Helical" evidence="12">
    <location>
        <begin position="21"/>
        <end position="42"/>
    </location>
</feature>
<evidence type="ECO:0000256" key="4">
    <source>
        <dbReference type="ARBA" id="ARBA00022679"/>
    </source>
</evidence>
<evidence type="ECO:0000256" key="1">
    <source>
        <dbReference type="ARBA" id="ARBA00004323"/>
    </source>
</evidence>
<dbReference type="FunFam" id="3.90.550.10:FF:000127">
    <property type="entry name" value="Probable glycosyltransferase 7"/>
    <property type="match status" value="1"/>
</dbReference>
<keyword evidence="4 13" id="KW-0808">Transferase</keyword>
<dbReference type="GO" id="GO:0005768">
    <property type="term" value="C:endosome"/>
    <property type="evidence" value="ECO:0007669"/>
    <property type="project" value="TreeGrafter"/>
</dbReference>
<dbReference type="EMBL" id="MT075692">
    <property type="protein sequence ID" value="QSB46676.1"/>
    <property type="molecule type" value="mRNA"/>
</dbReference>
<dbReference type="AlphaFoldDB" id="A0A896AUL9"/>
<evidence type="ECO:0000256" key="3">
    <source>
        <dbReference type="ARBA" id="ARBA00022676"/>
    </source>
</evidence>
<reference evidence="13" key="1">
    <citation type="journal article" date="2020" name="Org. Chem. Front.">
        <title>Discovery and characterization of four glycosyltransferases involved in anthraquinone glycoside biosynthesis in Rubia yunnanensis.</title>
        <authorList>
            <person name="Yi S."/>
            <person name="Kuang T."/>
            <person name="Miao Y."/>
            <person name="Xu Y."/>
            <person name="Wang Z."/>
            <person name="Dong L.-B."/>
            <person name="Tan N."/>
        </authorList>
    </citation>
    <scope>NUCLEOTIDE SEQUENCE</scope>
    <source>
        <strain evidence="13">RyUGT16</strain>
    </source>
</reference>
<dbReference type="Pfam" id="PF05637">
    <property type="entry name" value="Glyco_transf_34"/>
    <property type="match status" value="1"/>
</dbReference>
<evidence type="ECO:0000256" key="12">
    <source>
        <dbReference type="SAM" id="Phobius"/>
    </source>
</evidence>
<keyword evidence="6" id="KW-0735">Signal-anchor</keyword>
<dbReference type="GO" id="GO:0000139">
    <property type="term" value="C:Golgi membrane"/>
    <property type="evidence" value="ECO:0007669"/>
    <property type="project" value="UniProtKB-SubCell"/>
</dbReference>
<comment type="similarity">
    <text evidence="2">Belongs to the glycosyltransferase 34 family.</text>
</comment>
<evidence type="ECO:0000256" key="6">
    <source>
        <dbReference type="ARBA" id="ARBA00022968"/>
    </source>
</evidence>
<evidence type="ECO:0000256" key="11">
    <source>
        <dbReference type="SAM" id="Coils"/>
    </source>
</evidence>
<accession>A0A896AUL9</accession>
<evidence type="ECO:0000256" key="10">
    <source>
        <dbReference type="ARBA" id="ARBA00023180"/>
    </source>
</evidence>
<evidence type="ECO:0000256" key="7">
    <source>
        <dbReference type="ARBA" id="ARBA00022989"/>
    </source>
</evidence>
<dbReference type="InterPro" id="IPR029044">
    <property type="entry name" value="Nucleotide-diphossugar_trans"/>
</dbReference>
<proteinExistence type="evidence at transcript level"/>
<evidence type="ECO:0000256" key="8">
    <source>
        <dbReference type="ARBA" id="ARBA00023034"/>
    </source>
</evidence>
<keyword evidence="9 12" id="KW-0472">Membrane</keyword>
<protein>
    <submittedName>
        <fullName evidence="13">Transferase</fullName>
    </submittedName>
</protein>
<sequence>MYSKNRTHGKTPSSYSRVKPLLSAASVAVSVLVLFCVIWSFGNPFSSFSDLRNCSSNSSYNDRKTDPPEKTFYDDPELTYTLENPIKNWDEKRNEWLRLHPTFAGNRVLILTGSQPAPCKNPAGDHLLLRCFKNKVDYARIHGYEIFYSNAFLNPNMKSYWAKIPLVRAAMVAHPEAEWIWWVDSDAIFTDMDFKVPLKRYSRHNFVVHGWPDMIYEKKSWVAVNAGIFLIRNCQWSMEFLDAWARMGPQSPDFRQWGQTLRKTFKDKMFPESDDQSALVYLLLKEKEKWGHMMYVENEYSLHGYWVAVVGKLDDMIARYEKIERKRAELRRRHAEAVSESYGEMWEEHLQDGGDRKGGWRRPFITHFTGCQPCSGKYNPSYTGNDCWVGMEKALNFADNQVLRRYGFWHPNLVNGTVSPLPFNFPGESEELLA</sequence>
<dbReference type="GO" id="GO:0008378">
    <property type="term" value="F:galactosyltransferase activity"/>
    <property type="evidence" value="ECO:0007669"/>
    <property type="project" value="TreeGrafter"/>
</dbReference>
<evidence type="ECO:0000256" key="2">
    <source>
        <dbReference type="ARBA" id="ARBA00005664"/>
    </source>
</evidence>
<dbReference type="Gene3D" id="3.90.550.10">
    <property type="entry name" value="Spore Coat Polysaccharide Biosynthesis Protein SpsA, Chain A"/>
    <property type="match status" value="1"/>
</dbReference>
<evidence type="ECO:0000256" key="9">
    <source>
        <dbReference type="ARBA" id="ARBA00023136"/>
    </source>
</evidence>